<evidence type="ECO:0000313" key="3">
    <source>
        <dbReference type="Proteomes" id="UP000216300"/>
    </source>
</evidence>
<evidence type="ECO:0000313" key="2">
    <source>
        <dbReference type="EMBL" id="OYN89755.1"/>
    </source>
</evidence>
<dbReference type="Pfam" id="PF13601">
    <property type="entry name" value="HTH_34"/>
    <property type="match status" value="1"/>
</dbReference>
<keyword evidence="3" id="KW-1185">Reference proteome</keyword>
<dbReference type="Proteomes" id="UP000216300">
    <property type="component" value="Unassembled WGS sequence"/>
</dbReference>
<name>A0A255EJF8_9ACTN</name>
<comment type="caution">
    <text evidence="2">The sequence shown here is derived from an EMBL/GenBank/DDBJ whole genome shotgun (WGS) entry which is preliminary data.</text>
</comment>
<dbReference type="InterPro" id="IPR036390">
    <property type="entry name" value="WH_DNA-bd_sf"/>
</dbReference>
<accession>A0A255EJF8</accession>
<gene>
    <name evidence="2" type="ORF">CGZ91_09550</name>
</gene>
<reference evidence="2 3" key="1">
    <citation type="submission" date="2017-07" db="EMBL/GenBank/DDBJ databases">
        <title>Draft whole genome sequences of clinical Proprionibacteriaceae strains.</title>
        <authorList>
            <person name="Bernier A.-M."/>
            <person name="Bernard K."/>
            <person name="Domingo M.-C."/>
        </authorList>
    </citation>
    <scope>NUCLEOTIDE SEQUENCE [LARGE SCALE GENOMIC DNA]</scope>
    <source>
        <strain evidence="2 3">NML 150081</strain>
    </source>
</reference>
<dbReference type="Gene3D" id="1.10.10.10">
    <property type="entry name" value="Winged helix-like DNA-binding domain superfamily/Winged helix DNA-binding domain"/>
    <property type="match status" value="1"/>
</dbReference>
<dbReference type="AlphaFoldDB" id="A0A255EJF8"/>
<evidence type="ECO:0000259" key="1">
    <source>
        <dbReference type="Pfam" id="PF13601"/>
    </source>
</evidence>
<dbReference type="InterPro" id="IPR027395">
    <property type="entry name" value="WH_DNA-bd_dom"/>
</dbReference>
<dbReference type="InterPro" id="IPR036388">
    <property type="entry name" value="WH-like_DNA-bd_sf"/>
</dbReference>
<organism evidence="2 3">
    <name type="scientific">Parenemella sanctibonifatiensis</name>
    <dbReference type="NCBI Taxonomy" id="2016505"/>
    <lineage>
        <taxon>Bacteria</taxon>
        <taxon>Bacillati</taxon>
        <taxon>Actinomycetota</taxon>
        <taxon>Actinomycetes</taxon>
        <taxon>Propionibacteriales</taxon>
        <taxon>Propionibacteriaceae</taxon>
        <taxon>Parenemella</taxon>
    </lineage>
</organism>
<proteinExistence type="predicted"/>
<feature type="domain" description="Winged helix DNA-binding" evidence="1">
    <location>
        <begin position="18"/>
        <end position="94"/>
    </location>
</feature>
<dbReference type="SUPFAM" id="SSF46785">
    <property type="entry name" value="Winged helix' DNA-binding domain"/>
    <property type="match status" value="1"/>
</dbReference>
<dbReference type="InterPro" id="IPR011991">
    <property type="entry name" value="ArsR-like_HTH"/>
</dbReference>
<dbReference type="PANTHER" id="PTHR37318">
    <property type="entry name" value="BSL7504 PROTEIN"/>
    <property type="match status" value="1"/>
</dbReference>
<protein>
    <submittedName>
        <fullName evidence="2">MarR family transcriptional regulator</fullName>
    </submittedName>
</protein>
<dbReference type="PANTHER" id="PTHR37318:SF1">
    <property type="entry name" value="BSL7504 PROTEIN"/>
    <property type="match status" value="1"/>
</dbReference>
<sequence>MLMPPLESDIDPLLHSPIRLRVCAILEGLQRCSFLELRTRIGVSDSVLSKHLSKLEVAGVVELNGRRGSGSGVVVSLTREGRGRWRTYLVQLSEALAGDS</sequence>
<dbReference type="EMBL" id="NMVJ01000008">
    <property type="protein sequence ID" value="OYN89755.1"/>
    <property type="molecule type" value="Genomic_DNA"/>
</dbReference>
<dbReference type="CDD" id="cd00090">
    <property type="entry name" value="HTH_ARSR"/>
    <property type="match status" value="1"/>
</dbReference>
<dbReference type="OrthoDB" id="4952043at2"/>